<dbReference type="EMBL" id="JACDUR010000009">
    <property type="protein sequence ID" value="MBA2896653.1"/>
    <property type="molecule type" value="Genomic_DNA"/>
</dbReference>
<dbReference type="AlphaFoldDB" id="A0A7W0CSS2"/>
<organism evidence="1 2">
    <name type="scientific">Nonomuraea soli</name>
    <dbReference type="NCBI Taxonomy" id="1032476"/>
    <lineage>
        <taxon>Bacteria</taxon>
        <taxon>Bacillati</taxon>
        <taxon>Actinomycetota</taxon>
        <taxon>Actinomycetes</taxon>
        <taxon>Streptosporangiales</taxon>
        <taxon>Streptosporangiaceae</taxon>
        <taxon>Nonomuraea</taxon>
    </lineage>
</organism>
<proteinExistence type="predicted"/>
<evidence type="ECO:0000313" key="2">
    <source>
        <dbReference type="Proteomes" id="UP000530928"/>
    </source>
</evidence>
<protein>
    <submittedName>
        <fullName evidence="1">Uncharacterized protein</fullName>
    </submittedName>
</protein>
<comment type="caution">
    <text evidence="1">The sequence shown here is derived from an EMBL/GenBank/DDBJ whole genome shotgun (WGS) entry which is preliminary data.</text>
</comment>
<keyword evidence="2" id="KW-1185">Reference proteome</keyword>
<evidence type="ECO:0000313" key="1">
    <source>
        <dbReference type="EMBL" id="MBA2896653.1"/>
    </source>
</evidence>
<accession>A0A7W0CSS2</accession>
<name>A0A7W0CSS2_9ACTN</name>
<dbReference type="Proteomes" id="UP000530928">
    <property type="component" value="Unassembled WGS sequence"/>
</dbReference>
<sequence length="104" mass="11250">MPISWLGWDGEHVFGLGRHPPRRFVAAACRLHRDVGVQPSQALGPAPAAQVLTEVWHTWAVRLPAAPSPAHCQGPAEPGWRIRWGKPVHATTPGAFPITALFVA</sequence>
<reference evidence="1 2" key="1">
    <citation type="submission" date="2020-07" db="EMBL/GenBank/DDBJ databases">
        <title>Genomic Encyclopedia of Type Strains, Phase IV (KMG-IV): sequencing the most valuable type-strain genomes for metagenomic binning, comparative biology and taxonomic classification.</title>
        <authorList>
            <person name="Goeker M."/>
        </authorList>
    </citation>
    <scope>NUCLEOTIDE SEQUENCE [LARGE SCALE GENOMIC DNA]</scope>
    <source>
        <strain evidence="1 2">DSM 45533</strain>
    </source>
</reference>
<gene>
    <name evidence="1" type="ORF">HNR30_008044</name>
</gene>
<dbReference type="RefSeq" id="WP_181615371.1">
    <property type="nucleotide sequence ID" value="NZ_BAABAM010000008.1"/>
</dbReference>